<evidence type="ECO:0000256" key="1">
    <source>
        <dbReference type="ARBA" id="ARBA00022801"/>
    </source>
</evidence>
<dbReference type="OrthoDB" id="282973at2759"/>
<dbReference type="InterPro" id="IPR029052">
    <property type="entry name" value="Metallo-depent_PP-like"/>
</dbReference>
<sequence length="161" mass="18033">YYQVIQRYSPHVIAEQFYGHTHYDEFALFYGPGAKNSQNAISTAWIGPSATPYTELNPGYRIYKVDTKSWNKNGAAFQQYWKYRGKSSGLSAACPANGPCPKEMICNLRAGKSSDSCSKISFSVKRDDEEGEEDPSGLHSLYKRAEPQPWNKKLCGLSSTL</sequence>
<comment type="caution">
    <text evidence="3">The sequence shown here is derived from an EMBL/GenBank/DDBJ whole genome shotgun (WGS) entry which is preliminary data.</text>
</comment>
<dbReference type="PANTHER" id="PTHR10340:SF34">
    <property type="entry name" value="SPHINGOMYELIN PHOSPHODIESTERASE"/>
    <property type="match status" value="1"/>
</dbReference>
<dbReference type="Proteomes" id="UP000780801">
    <property type="component" value="Unassembled WGS sequence"/>
</dbReference>
<evidence type="ECO:0008006" key="5">
    <source>
        <dbReference type="Google" id="ProtNLM"/>
    </source>
</evidence>
<keyword evidence="1" id="KW-0378">Hydrolase</keyword>
<reference evidence="3" key="1">
    <citation type="journal article" date="2020" name="Fungal Divers.">
        <title>Resolving the Mortierellaceae phylogeny through synthesis of multi-gene phylogenetics and phylogenomics.</title>
        <authorList>
            <person name="Vandepol N."/>
            <person name="Liber J."/>
            <person name="Desiro A."/>
            <person name="Na H."/>
            <person name="Kennedy M."/>
            <person name="Barry K."/>
            <person name="Grigoriev I.V."/>
            <person name="Miller A.N."/>
            <person name="O'Donnell K."/>
            <person name="Stajich J.E."/>
            <person name="Bonito G."/>
        </authorList>
    </citation>
    <scope>NUCLEOTIDE SEQUENCE</scope>
    <source>
        <strain evidence="3">KOD1015</strain>
    </source>
</reference>
<dbReference type="EMBL" id="JAABOA010007677">
    <property type="protein sequence ID" value="KAF9538853.1"/>
    <property type="molecule type" value="Genomic_DNA"/>
</dbReference>
<evidence type="ECO:0000313" key="4">
    <source>
        <dbReference type="Proteomes" id="UP000780801"/>
    </source>
</evidence>
<keyword evidence="4" id="KW-1185">Reference proteome</keyword>
<evidence type="ECO:0000256" key="2">
    <source>
        <dbReference type="ARBA" id="ARBA00023180"/>
    </source>
</evidence>
<feature type="non-terminal residue" evidence="3">
    <location>
        <position position="161"/>
    </location>
</feature>
<name>A0A9P6EZH4_9FUNG</name>
<keyword evidence="2" id="KW-0325">Glycoprotein</keyword>
<dbReference type="SUPFAM" id="SSF56300">
    <property type="entry name" value="Metallo-dependent phosphatases"/>
    <property type="match status" value="1"/>
</dbReference>
<dbReference type="GO" id="GO:0005615">
    <property type="term" value="C:extracellular space"/>
    <property type="evidence" value="ECO:0007669"/>
    <property type="project" value="TreeGrafter"/>
</dbReference>
<organism evidence="3 4">
    <name type="scientific">Lunasporangiospora selenospora</name>
    <dbReference type="NCBI Taxonomy" id="979761"/>
    <lineage>
        <taxon>Eukaryota</taxon>
        <taxon>Fungi</taxon>
        <taxon>Fungi incertae sedis</taxon>
        <taxon>Mucoromycota</taxon>
        <taxon>Mortierellomycotina</taxon>
        <taxon>Mortierellomycetes</taxon>
        <taxon>Mortierellales</taxon>
        <taxon>Mortierellaceae</taxon>
        <taxon>Lunasporangiospora</taxon>
    </lineage>
</organism>
<dbReference type="GO" id="GO:0008081">
    <property type="term" value="F:phosphoric diester hydrolase activity"/>
    <property type="evidence" value="ECO:0007669"/>
    <property type="project" value="TreeGrafter"/>
</dbReference>
<protein>
    <recommendedName>
        <fullName evidence="5">Sphingomyelin phosphodiesterase</fullName>
    </recommendedName>
</protein>
<evidence type="ECO:0000313" key="3">
    <source>
        <dbReference type="EMBL" id="KAF9538853.1"/>
    </source>
</evidence>
<proteinExistence type="predicted"/>
<dbReference type="AlphaFoldDB" id="A0A9P6EZH4"/>
<gene>
    <name evidence="3" type="ORF">BGW38_009969</name>
</gene>
<dbReference type="PANTHER" id="PTHR10340">
    <property type="entry name" value="SPHINGOMYELIN PHOSPHODIESTERASE"/>
    <property type="match status" value="1"/>
</dbReference>
<accession>A0A9P6EZH4</accession>